<proteinExistence type="inferred from homology"/>
<keyword evidence="3" id="KW-1003">Cell membrane</keyword>
<keyword evidence="4 9" id="KW-0812">Transmembrane</keyword>
<keyword evidence="2" id="KW-0813">Transport</keyword>
<gene>
    <name evidence="10" type="ORF">GCM10023149_24510</name>
</gene>
<evidence type="ECO:0000256" key="1">
    <source>
        <dbReference type="ARBA" id="ARBA00004651"/>
    </source>
</evidence>
<evidence type="ECO:0000313" key="10">
    <source>
        <dbReference type="EMBL" id="GAA4323518.1"/>
    </source>
</evidence>
<feature type="transmembrane region" description="Helical" evidence="9">
    <location>
        <begin position="20"/>
        <end position="38"/>
    </location>
</feature>
<dbReference type="Pfam" id="PF25539">
    <property type="entry name" value="Bestrophin_2"/>
    <property type="match status" value="1"/>
</dbReference>
<evidence type="ECO:0000256" key="2">
    <source>
        <dbReference type="ARBA" id="ARBA00022448"/>
    </source>
</evidence>
<name>A0ABP8GFL3_9SPHI</name>
<sequence length="335" mass="39079">MHTGKSYKLSEFLVWTRRKVYLLVALGFFPVILYEVFGIKWLDIPWPVIALLGTSTAFIVGFTNTQTYRRTEEAQQIWTNILSLSRSWGLICRDLVDDANHTKTLIYRHFAWLTALRYHLREHRVWESANKKHNAEYQQYYSIPEWETPLDIELAKYLSAKELKYILTTDNKATQILGLQSKTVKSLYNKEKLVLIQFIEIERAIRDLFLQQAKSEQMKDAPYPRQYAIINTFFVWLFCTLLPFGMIKDFDKLNEVVEGAIKGHMVWLLVPFSTLISWMFTSLEQVGESTENPFEGSANDVPISQMSRAIEIELRELLGETELPPALEPKNDIIL</sequence>
<evidence type="ECO:0000256" key="8">
    <source>
        <dbReference type="ARBA" id="ARBA00034708"/>
    </source>
</evidence>
<accession>A0ABP8GFL3</accession>
<evidence type="ECO:0000256" key="6">
    <source>
        <dbReference type="ARBA" id="ARBA00023065"/>
    </source>
</evidence>
<evidence type="ECO:0000256" key="3">
    <source>
        <dbReference type="ARBA" id="ARBA00022475"/>
    </source>
</evidence>
<dbReference type="InterPro" id="IPR044669">
    <property type="entry name" value="YneE/VCCN1/2-like"/>
</dbReference>
<dbReference type="PANTHER" id="PTHR33281:SF19">
    <property type="entry name" value="VOLTAGE-DEPENDENT ANION CHANNEL-FORMING PROTEIN YNEE"/>
    <property type="match status" value="1"/>
</dbReference>
<evidence type="ECO:0000256" key="7">
    <source>
        <dbReference type="ARBA" id="ARBA00023136"/>
    </source>
</evidence>
<comment type="similarity">
    <text evidence="8">Belongs to the anion channel-forming bestrophin (TC 1.A.46) family.</text>
</comment>
<feature type="transmembrane region" description="Helical" evidence="9">
    <location>
        <begin position="44"/>
        <end position="62"/>
    </location>
</feature>
<dbReference type="EMBL" id="BAABFT010000005">
    <property type="protein sequence ID" value="GAA4323518.1"/>
    <property type="molecule type" value="Genomic_DNA"/>
</dbReference>
<keyword evidence="11" id="KW-1185">Reference proteome</keyword>
<evidence type="ECO:0000313" key="11">
    <source>
        <dbReference type="Proteomes" id="UP001500582"/>
    </source>
</evidence>
<feature type="transmembrane region" description="Helical" evidence="9">
    <location>
        <begin position="227"/>
        <end position="245"/>
    </location>
</feature>
<dbReference type="PANTHER" id="PTHR33281">
    <property type="entry name" value="UPF0187 PROTEIN YNEE"/>
    <property type="match status" value="1"/>
</dbReference>
<evidence type="ECO:0000256" key="4">
    <source>
        <dbReference type="ARBA" id="ARBA00022692"/>
    </source>
</evidence>
<reference evidence="11" key="1">
    <citation type="journal article" date="2019" name="Int. J. Syst. Evol. Microbiol.">
        <title>The Global Catalogue of Microorganisms (GCM) 10K type strain sequencing project: providing services to taxonomists for standard genome sequencing and annotation.</title>
        <authorList>
            <consortium name="The Broad Institute Genomics Platform"/>
            <consortium name="The Broad Institute Genome Sequencing Center for Infectious Disease"/>
            <person name="Wu L."/>
            <person name="Ma J."/>
        </authorList>
    </citation>
    <scope>NUCLEOTIDE SEQUENCE [LARGE SCALE GENOMIC DNA]</scope>
    <source>
        <strain evidence="11">JCM 17705</strain>
    </source>
</reference>
<protein>
    <submittedName>
        <fullName evidence="10">Bestrophin family ion channel</fullName>
    </submittedName>
</protein>
<evidence type="ECO:0000256" key="9">
    <source>
        <dbReference type="SAM" id="Phobius"/>
    </source>
</evidence>
<keyword evidence="7 9" id="KW-0472">Membrane</keyword>
<dbReference type="RefSeq" id="WP_345211370.1">
    <property type="nucleotide sequence ID" value="NZ_BAABFT010000005.1"/>
</dbReference>
<keyword evidence="5 9" id="KW-1133">Transmembrane helix</keyword>
<dbReference type="Proteomes" id="UP001500582">
    <property type="component" value="Unassembled WGS sequence"/>
</dbReference>
<keyword evidence="6" id="KW-0406">Ion transport</keyword>
<comment type="subcellular location">
    <subcellularLocation>
        <location evidence="1">Cell membrane</location>
        <topology evidence="1">Multi-pass membrane protein</topology>
    </subcellularLocation>
</comment>
<evidence type="ECO:0000256" key="5">
    <source>
        <dbReference type="ARBA" id="ARBA00022989"/>
    </source>
</evidence>
<comment type="caution">
    <text evidence="10">The sequence shown here is derived from an EMBL/GenBank/DDBJ whole genome shotgun (WGS) entry which is preliminary data.</text>
</comment>
<organism evidence="10 11">
    <name type="scientific">Mucilaginibacter gynuensis</name>
    <dbReference type="NCBI Taxonomy" id="1302236"/>
    <lineage>
        <taxon>Bacteria</taxon>
        <taxon>Pseudomonadati</taxon>
        <taxon>Bacteroidota</taxon>
        <taxon>Sphingobacteriia</taxon>
        <taxon>Sphingobacteriales</taxon>
        <taxon>Sphingobacteriaceae</taxon>
        <taxon>Mucilaginibacter</taxon>
    </lineage>
</organism>